<dbReference type="AlphaFoldDB" id="A0A8S9KNG0"/>
<evidence type="ECO:0000313" key="1">
    <source>
        <dbReference type="EMBL" id="KAF2594833.1"/>
    </source>
</evidence>
<name>A0A8S9KNG0_BRACR</name>
<sequence length="60" mass="7009">MNQGSSEDHVVRRLTIYDQEFGRHVDPFSVYWEDNHSGRLLDFAAEADEWGYLACQSVFL</sequence>
<gene>
    <name evidence="1" type="ORF">F2Q70_00043605</name>
</gene>
<reference evidence="1" key="1">
    <citation type="submission" date="2019-12" db="EMBL/GenBank/DDBJ databases">
        <title>Genome sequencing and annotation of Brassica cretica.</title>
        <authorList>
            <person name="Studholme D.J."/>
            <person name="Sarris P.F."/>
        </authorList>
    </citation>
    <scope>NUCLEOTIDE SEQUENCE</scope>
    <source>
        <strain evidence="1">PFS-102/07</strain>
        <tissue evidence="1">Leaf</tissue>
    </source>
</reference>
<organism evidence="1">
    <name type="scientific">Brassica cretica</name>
    <name type="common">Mustard</name>
    <dbReference type="NCBI Taxonomy" id="69181"/>
    <lineage>
        <taxon>Eukaryota</taxon>
        <taxon>Viridiplantae</taxon>
        <taxon>Streptophyta</taxon>
        <taxon>Embryophyta</taxon>
        <taxon>Tracheophyta</taxon>
        <taxon>Spermatophyta</taxon>
        <taxon>Magnoliopsida</taxon>
        <taxon>eudicotyledons</taxon>
        <taxon>Gunneridae</taxon>
        <taxon>Pentapetalae</taxon>
        <taxon>rosids</taxon>
        <taxon>malvids</taxon>
        <taxon>Brassicales</taxon>
        <taxon>Brassicaceae</taxon>
        <taxon>Brassiceae</taxon>
        <taxon>Brassica</taxon>
    </lineage>
</organism>
<protein>
    <submittedName>
        <fullName evidence="1">Uncharacterized protein</fullName>
    </submittedName>
</protein>
<comment type="caution">
    <text evidence="1">The sequence shown here is derived from an EMBL/GenBank/DDBJ whole genome shotgun (WGS) entry which is preliminary data.</text>
</comment>
<proteinExistence type="predicted"/>
<accession>A0A8S9KNG0</accession>
<dbReference type="EMBL" id="QGKY02000164">
    <property type="protein sequence ID" value="KAF2594833.1"/>
    <property type="molecule type" value="Genomic_DNA"/>
</dbReference>